<evidence type="ECO:0000256" key="1">
    <source>
        <dbReference type="ARBA" id="ARBA00001966"/>
    </source>
</evidence>
<dbReference type="InterPro" id="IPR004644">
    <property type="entry name" value="Fe-S_L-Ser_mono"/>
</dbReference>
<keyword evidence="5 11" id="KW-0004">4Fe-4S</keyword>
<name>A0A1S6XPM0_BARSR</name>
<evidence type="ECO:0000313" key="14">
    <source>
        <dbReference type="Proteomes" id="UP000190811"/>
    </source>
</evidence>
<evidence type="ECO:0000256" key="4">
    <source>
        <dbReference type="ARBA" id="ARBA00022432"/>
    </source>
</evidence>
<dbReference type="STRING" id="687861.BscR1v2_005610"/>
<feature type="domain" description="Serine dehydratase-like alpha subunit" evidence="12">
    <location>
        <begin position="38"/>
        <end position="303"/>
    </location>
</feature>
<dbReference type="NCBIfam" id="TIGR00720">
    <property type="entry name" value="sda_mono"/>
    <property type="match status" value="1"/>
</dbReference>
<comment type="catalytic activity">
    <reaction evidence="10 11">
        <text>L-serine = pyruvate + NH4(+)</text>
        <dbReference type="Rhea" id="RHEA:19169"/>
        <dbReference type="ChEBI" id="CHEBI:15361"/>
        <dbReference type="ChEBI" id="CHEBI:28938"/>
        <dbReference type="ChEBI" id="CHEBI:33384"/>
        <dbReference type="EC" id="4.3.1.17"/>
    </reaction>
</comment>
<evidence type="ECO:0000256" key="11">
    <source>
        <dbReference type="RuleBase" id="RU366059"/>
    </source>
</evidence>
<evidence type="ECO:0000259" key="12">
    <source>
        <dbReference type="Pfam" id="PF03313"/>
    </source>
</evidence>
<reference evidence="14" key="1">
    <citation type="journal article" date="2017" name="Genome Biol. Evol.">
        <title>Evolutionary Dynamics of Pathoadaptation Revealed by Three Independent Acquisitions of the VirB/D4 Type IV Secretion System in Bartonella.</title>
        <authorList>
            <person name="Harms A."/>
            <person name="Segers F.H."/>
            <person name="Quebatte M."/>
            <person name="Mistl C."/>
            <person name="Manfredi P."/>
            <person name="Korner J."/>
            <person name="Chomel B.B."/>
            <person name="Kosoy M."/>
            <person name="Maruyama S."/>
            <person name="Engel P."/>
            <person name="Dehio C."/>
        </authorList>
    </citation>
    <scope>NUCLEOTIDE SEQUENCE [LARGE SCALE GENOMIC DNA]</scope>
    <source>
        <strain evidence="14">R1</strain>
    </source>
</reference>
<dbReference type="Proteomes" id="UP000190811">
    <property type="component" value="Chromosome"/>
</dbReference>
<dbReference type="GO" id="GO:0006094">
    <property type="term" value="P:gluconeogenesis"/>
    <property type="evidence" value="ECO:0007669"/>
    <property type="project" value="UniProtKB-KW"/>
</dbReference>
<dbReference type="GO" id="GO:0051539">
    <property type="term" value="F:4 iron, 4 sulfur cluster binding"/>
    <property type="evidence" value="ECO:0007669"/>
    <property type="project" value="UniProtKB-UniRule"/>
</dbReference>
<accession>A0A1S6XPM0</accession>
<comment type="cofactor">
    <cofactor evidence="1 11">
        <name>[4Fe-4S] cluster</name>
        <dbReference type="ChEBI" id="CHEBI:49883"/>
    </cofactor>
</comment>
<keyword evidence="8 11" id="KW-0411">Iron-sulfur</keyword>
<evidence type="ECO:0000256" key="7">
    <source>
        <dbReference type="ARBA" id="ARBA00023004"/>
    </source>
</evidence>
<keyword evidence="9 11" id="KW-0456">Lyase</keyword>
<evidence type="ECO:0000256" key="5">
    <source>
        <dbReference type="ARBA" id="ARBA00022485"/>
    </source>
</evidence>
<evidence type="ECO:0000256" key="10">
    <source>
        <dbReference type="ARBA" id="ARBA00049406"/>
    </source>
</evidence>
<keyword evidence="7 11" id="KW-0408">Iron</keyword>
<organism evidence="13 14">
    <name type="scientific">Bartonella schoenbuchensis (strain DSM 13525 / NCTC 13165 / R1)</name>
    <dbReference type="NCBI Taxonomy" id="687861"/>
    <lineage>
        <taxon>Bacteria</taxon>
        <taxon>Pseudomonadati</taxon>
        <taxon>Pseudomonadota</taxon>
        <taxon>Alphaproteobacteria</taxon>
        <taxon>Hyphomicrobiales</taxon>
        <taxon>Bartonellaceae</taxon>
        <taxon>Bartonella</taxon>
    </lineage>
</organism>
<dbReference type="Pfam" id="PF03313">
    <property type="entry name" value="SDH_alpha"/>
    <property type="match status" value="1"/>
</dbReference>
<dbReference type="EMBL" id="CP019789">
    <property type="protein sequence ID" value="AQX30505.1"/>
    <property type="molecule type" value="Genomic_DNA"/>
</dbReference>
<comment type="pathway">
    <text evidence="2">Carbohydrate biosynthesis; gluconeogenesis.</text>
</comment>
<evidence type="ECO:0000256" key="3">
    <source>
        <dbReference type="ARBA" id="ARBA00008636"/>
    </source>
</evidence>
<dbReference type="EC" id="4.3.1.17" evidence="11"/>
<protein>
    <recommendedName>
        <fullName evidence="11">L-serine dehydratase</fullName>
        <ecNumber evidence="11">4.3.1.17</ecNumber>
    </recommendedName>
</protein>
<keyword evidence="6 11" id="KW-0479">Metal-binding</keyword>
<sequence length="309" mass="32909">MVTEDELNDVNYNTKLETSQVPYPFDSASEMLLMAENSGLSIAEMKRINEETKMERTAFDAALDEICSAMSDCIDRGLAQEGELPGGLRIPRRAKKLYKELLEDQKKNRNHSLWINDWLSVYAIAVNEENAAGGRIVTAPTNGAAGVVPSVLRCYLQFNNSSNREGVHNFLLTAAAIGGIIKHNASISGAEVGCQGEVGTASSMAAAGLTAALGGTPAQIENAAEIALEHHLGMTCDPVAGLVQVPCIERNAMGAVKAVTASSLALYGDGAHFVSLDACIETMRQTGHDMSERYKETSKGGLARNVTSC</sequence>
<dbReference type="AlphaFoldDB" id="A0A1S6XPM0"/>
<keyword evidence="4 11" id="KW-0312">Gluconeogenesis</keyword>
<evidence type="ECO:0000256" key="2">
    <source>
        <dbReference type="ARBA" id="ARBA00004742"/>
    </source>
</evidence>
<gene>
    <name evidence="13" type="ORF">BscR1v2_005610</name>
</gene>
<dbReference type="InterPro" id="IPR005130">
    <property type="entry name" value="Ser_deHydtase-like_asu"/>
</dbReference>
<comment type="similarity">
    <text evidence="3 11">Belongs to the iron-sulfur dependent L-serine dehydratase family.</text>
</comment>
<dbReference type="InterPro" id="IPR051318">
    <property type="entry name" value="Fe-S_L-Ser"/>
</dbReference>
<evidence type="ECO:0000256" key="8">
    <source>
        <dbReference type="ARBA" id="ARBA00023014"/>
    </source>
</evidence>
<evidence type="ECO:0000256" key="9">
    <source>
        <dbReference type="ARBA" id="ARBA00023239"/>
    </source>
</evidence>
<dbReference type="PANTHER" id="PTHR30182:SF1">
    <property type="entry name" value="L-SERINE DEHYDRATASE 1"/>
    <property type="match status" value="1"/>
</dbReference>
<dbReference type="GO" id="GO:0046872">
    <property type="term" value="F:metal ion binding"/>
    <property type="evidence" value="ECO:0007669"/>
    <property type="project" value="UniProtKB-KW"/>
</dbReference>
<proteinExistence type="inferred from homology"/>
<dbReference type="PANTHER" id="PTHR30182">
    <property type="entry name" value="L-SERINE DEHYDRATASE"/>
    <property type="match status" value="1"/>
</dbReference>
<dbReference type="GO" id="GO:0003941">
    <property type="term" value="F:L-serine ammonia-lyase activity"/>
    <property type="evidence" value="ECO:0007669"/>
    <property type="project" value="UniProtKB-UniRule"/>
</dbReference>
<evidence type="ECO:0000313" key="13">
    <source>
        <dbReference type="EMBL" id="AQX30505.1"/>
    </source>
</evidence>
<evidence type="ECO:0000256" key="6">
    <source>
        <dbReference type="ARBA" id="ARBA00022723"/>
    </source>
</evidence>